<protein>
    <recommendedName>
        <fullName evidence="2">non-specific serine/threonine protein kinase</fullName>
        <ecNumber evidence="2">2.7.11.1</ecNumber>
    </recommendedName>
</protein>
<comment type="similarity">
    <text evidence="9">Belongs to the VAM6/VPS39 family.</text>
</comment>
<keyword evidence="8" id="KW-0472">Membrane</keyword>
<dbReference type="InterPro" id="IPR036388">
    <property type="entry name" value="WH-like_DNA-bd_sf"/>
</dbReference>
<dbReference type="GO" id="GO:0006914">
    <property type="term" value="P:autophagy"/>
    <property type="evidence" value="ECO:0007669"/>
    <property type="project" value="TreeGrafter"/>
</dbReference>
<sequence>MHDAYEAISLLEKLPLKIESITCHDDILLVGTKESHLLQYRIKRKSGAAGESKFDVQLERSNKNFAKKPITQLSAVPQLHILISLSDNVVSVHDLQSFNLITCINKTRGANLFALDVQTQKSLSGEENHVLRMCVSVKRKLQVSFWKNRNFQDLTEMNLYDVPRCMCWCKESICVGFRRDYFLVKINSGDIKELFPLGNTQHEPVITKVANDRLMLGRDNMSILIDSEGQPTQKNPINWTGIPTQIENNPPYIIGILPKFIEVRTIETKLLIQQKELQHAKFICQGSGNIYVASINFIWRICPMPIAYQIRQLLENHEFELALRLAEMTDEQDEEKQKRVHNIKNLYAFDLFCQHRFEESMQIFVKLGTDPSHVIGLYPNLLPHEFRKQLEYPKKPPDLEGGELEKALSALQDYLTQKRNELLSDISKESNKELSTIAIQEGNTTIKSKKQLSQIIDTTLLKCYIQTNDALVAPLLRLKDNSCHVEESEKILKKKEKFSELIILYEKKGLHEKALHLLMKQAARPNSPLKGHDRTVQYLQHLDDVVPTEIKLMADKRSIDLYLKLLESGSEKKRDIRLVVVGKKGAGKTSMIRRLFSEENTDVTSTNGIEIHTIKCKAMSDDGIWNKLDGTNEETEIHARLLKQYKGTIEASVEEGAHEAVNKNTLITILYKRIDESKESETVTQQPKKGKLQVTTESLVTSQQRNQSLEQAKMDIEAMLKSNVDFHDKEEYATLLLWDFAGDEEFYHTHQTFLSSGAIYLVVTKLNEADDKNAQDLFQLWMDSIHCYSRLEEDKSNSADSKTSDDLDPPIVIVGTWRDAVTSESEEIDDAYREKIFMFTENMTEDELRHIRQEYFISNTEDDPSVFQKIREDILYLARKMKTWNQVYPLKFIQLEKRLQEKKKELPIISFNEIQHISTDTPNPLNDEELRLFLEFHHEIRALVYFKDLPSYIILDTQWLSDAFRCIVTAKKFRAISTKNRKKWDELYSRGKLHNEVLDDIFRKSDNTFSNHKDHILNVMEKFDIIIRPNISGTERDVGDGKALYYIPCMIKSEPECDIYEIFNVTENTCTKSTWLCYMFRFLPPHLMNHLIASLCRKYKVAEVVTKAQKKQIALFRSSAVFELEKTTKLAKLHIMKCPNWIQIQVWQFGRECEKGLYKYIDDFVTEEIVKIINTRFKMSNVKFWKSWECGLTKPESVTGSNDFSEEQIPEYYCEKCTSTHIFIDDWQDLNSRRPCLPISCEIKPGLYQDRDTISHATTTSSKVFVRINANNREISNIHDESTAAACLTGFTKEEINFSKMGMIALNILADVLYDLLKPDKPYLRPRCDCDITYLYSEHRNLNKYIPSNSWGGQWQRIKATDIAIGDDIERIRLTRNELQHSKIFHLDDKRYNELRNILTDLLKRFDQHNKPTRLYADHLNEILAKTISAEEVQLIKNEILGMAIEVEIEHQINVTTQ</sequence>
<dbReference type="Pfam" id="PF00780">
    <property type="entry name" value="CNH"/>
    <property type="match status" value="1"/>
</dbReference>
<keyword evidence="15" id="KW-1185">Reference proteome</keyword>
<dbReference type="Gene3D" id="1.10.10.10">
    <property type="entry name" value="Winged helix-like DNA-binding domain superfamily/Winged helix DNA-binding domain"/>
    <property type="match status" value="1"/>
</dbReference>
<dbReference type="OrthoDB" id="5962960at2759"/>
<dbReference type="InterPro" id="IPR001180">
    <property type="entry name" value="CNH_dom"/>
</dbReference>
<comment type="caution">
    <text evidence="14">The sequence shown here is derived from an EMBL/GenBank/DDBJ whole genome shotgun (WGS) entry which is preliminary data.</text>
</comment>
<evidence type="ECO:0000256" key="7">
    <source>
        <dbReference type="ARBA" id="ARBA00022840"/>
    </source>
</evidence>
<evidence type="ECO:0000259" key="12">
    <source>
        <dbReference type="PROSITE" id="PS50219"/>
    </source>
</evidence>
<comment type="catalytic activity">
    <reaction evidence="10">
        <text>L-threonyl-[protein] + ATP = O-phospho-L-threonyl-[protein] + ADP + H(+)</text>
        <dbReference type="Rhea" id="RHEA:46608"/>
        <dbReference type="Rhea" id="RHEA-COMP:11060"/>
        <dbReference type="Rhea" id="RHEA-COMP:11605"/>
        <dbReference type="ChEBI" id="CHEBI:15378"/>
        <dbReference type="ChEBI" id="CHEBI:30013"/>
        <dbReference type="ChEBI" id="CHEBI:30616"/>
        <dbReference type="ChEBI" id="CHEBI:61977"/>
        <dbReference type="ChEBI" id="CHEBI:456216"/>
        <dbReference type="EC" id="2.7.11.1"/>
    </reaction>
</comment>
<evidence type="ECO:0000259" key="13">
    <source>
        <dbReference type="PROSITE" id="PS51424"/>
    </source>
</evidence>
<dbReference type="Gene3D" id="3.40.50.300">
    <property type="entry name" value="P-loop containing nucleotide triphosphate hydrolases"/>
    <property type="match status" value="2"/>
</dbReference>
<feature type="domain" description="Roc" evidence="13">
    <location>
        <begin position="569"/>
        <end position="881"/>
    </location>
</feature>
<dbReference type="InterPro" id="IPR027417">
    <property type="entry name" value="P-loop_NTPase"/>
</dbReference>
<dbReference type="GO" id="GO:0034058">
    <property type="term" value="P:endosomal vesicle fusion"/>
    <property type="evidence" value="ECO:0007669"/>
    <property type="project" value="TreeGrafter"/>
</dbReference>
<name>A0A8B6CAA1_MYTGA</name>
<comment type="catalytic activity">
    <reaction evidence="11">
        <text>L-seryl-[protein] + ATP = O-phospho-L-seryl-[protein] + ADP + H(+)</text>
        <dbReference type="Rhea" id="RHEA:17989"/>
        <dbReference type="Rhea" id="RHEA-COMP:9863"/>
        <dbReference type="Rhea" id="RHEA-COMP:11604"/>
        <dbReference type="ChEBI" id="CHEBI:15378"/>
        <dbReference type="ChEBI" id="CHEBI:29999"/>
        <dbReference type="ChEBI" id="CHEBI:30616"/>
        <dbReference type="ChEBI" id="CHEBI:83421"/>
        <dbReference type="ChEBI" id="CHEBI:456216"/>
        <dbReference type="EC" id="2.7.11.1"/>
    </reaction>
</comment>
<evidence type="ECO:0000256" key="9">
    <source>
        <dbReference type="ARBA" id="ARBA00038201"/>
    </source>
</evidence>
<dbReference type="GO" id="GO:0005524">
    <property type="term" value="F:ATP binding"/>
    <property type="evidence" value="ECO:0007669"/>
    <property type="project" value="UniProtKB-KW"/>
</dbReference>
<dbReference type="InterPro" id="IPR032171">
    <property type="entry name" value="COR-A"/>
</dbReference>
<evidence type="ECO:0000256" key="10">
    <source>
        <dbReference type="ARBA" id="ARBA00047899"/>
    </source>
</evidence>
<dbReference type="SUPFAM" id="SSF52540">
    <property type="entry name" value="P-loop containing nucleoside triphosphate hydrolases"/>
    <property type="match status" value="1"/>
</dbReference>
<dbReference type="GO" id="GO:0016020">
    <property type="term" value="C:membrane"/>
    <property type="evidence" value="ECO:0007669"/>
    <property type="project" value="TreeGrafter"/>
</dbReference>
<evidence type="ECO:0000313" key="14">
    <source>
        <dbReference type="EMBL" id="VDI02102.1"/>
    </source>
</evidence>
<dbReference type="PANTHER" id="PTHR12894">
    <property type="entry name" value="CNH DOMAIN CONTAINING"/>
    <property type="match status" value="1"/>
</dbReference>
<evidence type="ECO:0000256" key="4">
    <source>
        <dbReference type="ARBA" id="ARBA00022737"/>
    </source>
</evidence>
<dbReference type="Pfam" id="PF10366">
    <property type="entry name" value="Vps39_1"/>
    <property type="match status" value="1"/>
</dbReference>
<evidence type="ECO:0000313" key="15">
    <source>
        <dbReference type="Proteomes" id="UP000596742"/>
    </source>
</evidence>
<dbReference type="InterPro" id="IPR019452">
    <property type="entry name" value="VPS39/TGF_beta_rcpt-assoc_1"/>
</dbReference>
<dbReference type="EMBL" id="UYJE01001435">
    <property type="protein sequence ID" value="VDI02102.1"/>
    <property type="molecule type" value="Genomic_DNA"/>
</dbReference>
<evidence type="ECO:0000256" key="6">
    <source>
        <dbReference type="ARBA" id="ARBA00022777"/>
    </source>
</evidence>
<comment type="subcellular location">
    <subcellularLocation>
        <location evidence="1">Endomembrane system</location>
        <topology evidence="1">Peripheral membrane protein</topology>
    </subcellularLocation>
</comment>
<evidence type="ECO:0000256" key="1">
    <source>
        <dbReference type="ARBA" id="ARBA00004184"/>
    </source>
</evidence>
<evidence type="ECO:0000256" key="5">
    <source>
        <dbReference type="ARBA" id="ARBA00022741"/>
    </source>
</evidence>
<evidence type="ECO:0000256" key="8">
    <source>
        <dbReference type="ARBA" id="ARBA00023136"/>
    </source>
</evidence>
<dbReference type="GO" id="GO:0005737">
    <property type="term" value="C:cytoplasm"/>
    <property type="evidence" value="ECO:0007669"/>
    <property type="project" value="TreeGrafter"/>
</dbReference>
<dbReference type="GO" id="GO:0012505">
    <property type="term" value="C:endomembrane system"/>
    <property type="evidence" value="ECO:0007669"/>
    <property type="project" value="UniProtKB-SubCell"/>
</dbReference>
<keyword evidence="7" id="KW-0067">ATP-binding</keyword>
<reference evidence="14" key="1">
    <citation type="submission" date="2018-11" db="EMBL/GenBank/DDBJ databases">
        <authorList>
            <person name="Alioto T."/>
            <person name="Alioto T."/>
        </authorList>
    </citation>
    <scope>NUCLEOTIDE SEQUENCE</scope>
</reference>
<dbReference type="SUPFAM" id="SSF50978">
    <property type="entry name" value="WD40 repeat-like"/>
    <property type="match status" value="1"/>
</dbReference>
<evidence type="ECO:0000256" key="2">
    <source>
        <dbReference type="ARBA" id="ARBA00012513"/>
    </source>
</evidence>
<evidence type="ECO:0000256" key="11">
    <source>
        <dbReference type="ARBA" id="ARBA00048679"/>
    </source>
</evidence>
<gene>
    <name evidence="14" type="ORF">MGAL_10B070590</name>
</gene>
<dbReference type="InterPro" id="IPR036322">
    <property type="entry name" value="WD40_repeat_dom_sf"/>
</dbReference>
<proteinExistence type="inferred from homology"/>
<dbReference type="PANTHER" id="PTHR12894:SF49">
    <property type="entry name" value="VAM6_VPS39-LIKE PROTEIN"/>
    <property type="match status" value="1"/>
</dbReference>
<organism evidence="14 15">
    <name type="scientific">Mytilus galloprovincialis</name>
    <name type="common">Mediterranean mussel</name>
    <dbReference type="NCBI Taxonomy" id="29158"/>
    <lineage>
        <taxon>Eukaryota</taxon>
        <taxon>Metazoa</taxon>
        <taxon>Spiralia</taxon>
        <taxon>Lophotrochozoa</taxon>
        <taxon>Mollusca</taxon>
        <taxon>Bivalvia</taxon>
        <taxon>Autobranchia</taxon>
        <taxon>Pteriomorphia</taxon>
        <taxon>Mytilida</taxon>
        <taxon>Mytiloidea</taxon>
        <taxon>Mytilidae</taxon>
        <taxon>Mytilinae</taxon>
        <taxon>Mytilus</taxon>
    </lineage>
</organism>
<dbReference type="Pfam" id="PF16095">
    <property type="entry name" value="COR-A"/>
    <property type="match status" value="1"/>
</dbReference>
<dbReference type="PROSITE" id="PS51424">
    <property type="entry name" value="ROC"/>
    <property type="match status" value="1"/>
</dbReference>
<feature type="domain" description="CNH" evidence="12">
    <location>
        <begin position="15"/>
        <end position="290"/>
    </location>
</feature>
<accession>A0A8B6CAA1</accession>
<keyword evidence="3" id="KW-0808">Transferase</keyword>
<dbReference type="GO" id="GO:0016301">
    <property type="term" value="F:kinase activity"/>
    <property type="evidence" value="ECO:0007669"/>
    <property type="project" value="UniProtKB-KW"/>
</dbReference>
<dbReference type="Proteomes" id="UP000596742">
    <property type="component" value="Unassembled WGS sequence"/>
</dbReference>
<dbReference type="PROSITE" id="PS50219">
    <property type="entry name" value="CNH"/>
    <property type="match status" value="1"/>
</dbReference>
<dbReference type="Pfam" id="PF08477">
    <property type="entry name" value="Roc"/>
    <property type="match status" value="1"/>
</dbReference>
<keyword evidence="4" id="KW-0677">Repeat</keyword>
<dbReference type="InterPro" id="IPR020859">
    <property type="entry name" value="ROC"/>
</dbReference>
<keyword evidence="6" id="KW-0418">Kinase</keyword>
<evidence type="ECO:0000256" key="3">
    <source>
        <dbReference type="ARBA" id="ARBA00022679"/>
    </source>
</evidence>
<keyword evidence="5" id="KW-0547">Nucleotide-binding</keyword>
<dbReference type="InterPro" id="IPR032914">
    <property type="entry name" value="Vam6/VPS39/TRAP1"/>
</dbReference>
<dbReference type="EC" id="2.7.11.1" evidence="2"/>